<evidence type="ECO:0000256" key="2">
    <source>
        <dbReference type="SAM" id="MobiDB-lite"/>
    </source>
</evidence>
<accession>A0A9P9BL57</accession>
<evidence type="ECO:0000313" key="3">
    <source>
        <dbReference type="EMBL" id="KAH7024582.1"/>
    </source>
</evidence>
<dbReference type="RefSeq" id="XP_046008130.1">
    <property type="nucleotide sequence ID" value="XM_046162064.1"/>
</dbReference>
<evidence type="ECO:0000256" key="1">
    <source>
        <dbReference type="PROSITE-ProRule" id="PRU00023"/>
    </source>
</evidence>
<dbReference type="InterPro" id="IPR036770">
    <property type="entry name" value="Ankyrin_rpt-contain_sf"/>
</dbReference>
<keyword evidence="1" id="KW-0040">ANK repeat</keyword>
<dbReference type="EMBL" id="JAGTJQ010000009">
    <property type="protein sequence ID" value="KAH7024582.1"/>
    <property type="molecule type" value="Genomic_DNA"/>
</dbReference>
<dbReference type="Pfam" id="PF00023">
    <property type="entry name" value="Ank"/>
    <property type="match status" value="1"/>
</dbReference>
<dbReference type="GeneID" id="70191610"/>
<feature type="repeat" description="ANK" evidence="1">
    <location>
        <begin position="146"/>
        <end position="178"/>
    </location>
</feature>
<evidence type="ECO:0008006" key="5">
    <source>
        <dbReference type="Google" id="ProtNLM"/>
    </source>
</evidence>
<dbReference type="SUPFAM" id="SSF48403">
    <property type="entry name" value="Ankyrin repeat"/>
    <property type="match status" value="1"/>
</dbReference>
<keyword evidence="4" id="KW-1185">Reference proteome</keyword>
<name>A0A9P9BL57_9PEZI</name>
<proteinExistence type="predicted"/>
<protein>
    <recommendedName>
        <fullName evidence="5">Ankyrin repeat-containing domain protein</fullName>
    </recommendedName>
</protein>
<sequence length="191" mass="20945">MEQTWIRLEENNAGGSPQLYPSGASHNSRVTTPLVDPDSRRHMQYNMTDTPQPERETHAHSQFPQSPGIPIHGFNHPPPGFSAKTLSLQCQIVKSYLAPIDLSLVLPVKGCRHEEEFLLGEVPEIPSRGDYELVSPLLYGKKTGSRMWTALHLAALLGQALIIDTLLKNGAQADKAAADPRSLPTLPAARN</sequence>
<dbReference type="Proteomes" id="UP000756346">
    <property type="component" value="Unassembled WGS sequence"/>
</dbReference>
<dbReference type="PROSITE" id="PS50088">
    <property type="entry name" value="ANK_REPEAT"/>
    <property type="match status" value="1"/>
</dbReference>
<evidence type="ECO:0000313" key="4">
    <source>
        <dbReference type="Proteomes" id="UP000756346"/>
    </source>
</evidence>
<feature type="region of interest" description="Disordered" evidence="2">
    <location>
        <begin position="10"/>
        <end position="69"/>
    </location>
</feature>
<gene>
    <name evidence="3" type="ORF">B0I36DRAFT_416054</name>
</gene>
<dbReference type="AlphaFoldDB" id="A0A9P9BL57"/>
<dbReference type="PROSITE" id="PS50297">
    <property type="entry name" value="ANK_REP_REGION"/>
    <property type="match status" value="1"/>
</dbReference>
<comment type="caution">
    <text evidence="3">The sequence shown here is derived from an EMBL/GenBank/DDBJ whole genome shotgun (WGS) entry which is preliminary data.</text>
</comment>
<dbReference type="InterPro" id="IPR002110">
    <property type="entry name" value="Ankyrin_rpt"/>
</dbReference>
<reference evidence="3" key="1">
    <citation type="journal article" date="2021" name="Nat. Commun.">
        <title>Genetic determinants of endophytism in the Arabidopsis root mycobiome.</title>
        <authorList>
            <person name="Mesny F."/>
            <person name="Miyauchi S."/>
            <person name="Thiergart T."/>
            <person name="Pickel B."/>
            <person name="Atanasova L."/>
            <person name="Karlsson M."/>
            <person name="Huettel B."/>
            <person name="Barry K.W."/>
            <person name="Haridas S."/>
            <person name="Chen C."/>
            <person name="Bauer D."/>
            <person name="Andreopoulos W."/>
            <person name="Pangilinan J."/>
            <person name="LaButti K."/>
            <person name="Riley R."/>
            <person name="Lipzen A."/>
            <person name="Clum A."/>
            <person name="Drula E."/>
            <person name="Henrissat B."/>
            <person name="Kohler A."/>
            <person name="Grigoriev I.V."/>
            <person name="Martin F.M."/>
            <person name="Hacquard S."/>
        </authorList>
    </citation>
    <scope>NUCLEOTIDE SEQUENCE</scope>
    <source>
        <strain evidence="3">MPI-CAGE-CH-0230</strain>
    </source>
</reference>
<organism evidence="3 4">
    <name type="scientific">Microdochium trichocladiopsis</name>
    <dbReference type="NCBI Taxonomy" id="1682393"/>
    <lineage>
        <taxon>Eukaryota</taxon>
        <taxon>Fungi</taxon>
        <taxon>Dikarya</taxon>
        <taxon>Ascomycota</taxon>
        <taxon>Pezizomycotina</taxon>
        <taxon>Sordariomycetes</taxon>
        <taxon>Xylariomycetidae</taxon>
        <taxon>Xylariales</taxon>
        <taxon>Microdochiaceae</taxon>
        <taxon>Microdochium</taxon>
    </lineage>
</organism>